<organism evidence="1 2">
    <name type="scientific">Angustibacter aerolatus</name>
    <dbReference type="NCBI Taxonomy" id="1162965"/>
    <lineage>
        <taxon>Bacteria</taxon>
        <taxon>Bacillati</taxon>
        <taxon>Actinomycetota</taxon>
        <taxon>Actinomycetes</taxon>
        <taxon>Kineosporiales</taxon>
        <taxon>Kineosporiaceae</taxon>
    </lineage>
</organism>
<comment type="caution">
    <text evidence="1">The sequence shown here is derived from an EMBL/GenBank/DDBJ whole genome shotgun (WGS) entry which is preliminary data.</text>
</comment>
<evidence type="ECO:0008006" key="3">
    <source>
        <dbReference type="Google" id="ProtNLM"/>
    </source>
</evidence>
<dbReference type="Proteomes" id="UP001157017">
    <property type="component" value="Unassembled WGS sequence"/>
</dbReference>
<sequence>MARSSAPRVQIPLGSLTQREARTDATCADCGSTRVTELSMSLTDGTPVDFVSCHVCGRRSWSHEGVELEVADVLDRTRKPR</sequence>
<proteinExistence type="predicted"/>
<name>A0ABQ6JMF3_9ACTN</name>
<evidence type="ECO:0000313" key="2">
    <source>
        <dbReference type="Proteomes" id="UP001157017"/>
    </source>
</evidence>
<dbReference type="EMBL" id="BSUZ01000001">
    <property type="protein sequence ID" value="GMA88430.1"/>
    <property type="molecule type" value="Genomic_DNA"/>
</dbReference>
<accession>A0ABQ6JMF3</accession>
<reference evidence="2" key="1">
    <citation type="journal article" date="2019" name="Int. J. Syst. Evol. Microbiol.">
        <title>The Global Catalogue of Microorganisms (GCM) 10K type strain sequencing project: providing services to taxonomists for standard genome sequencing and annotation.</title>
        <authorList>
            <consortium name="The Broad Institute Genomics Platform"/>
            <consortium name="The Broad Institute Genome Sequencing Center for Infectious Disease"/>
            <person name="Wu L."/>
            <person name="Ma J."/>
        </authorList>
    </citation>
    <scope>NUCLEOTIDE SEQUENCE [LARGE SCALE GENOMIC DNA]</scope>
    <source>
        <strain evidence="2">NBRC 108730</strain>
    </source>
</reference>
<gene>
    <name evidence="1" type="ORF">GCM10025868_36800</name>
</gene>
<protein>
    <recommendedName>
        <fullName evidence="3">TFIIS-type domain-containing protein</fullName>
    </recommendedName>
</protein>
<keyword evidence="2" id="KW-1185">Reference proteome</keyword>
<evidence type="ECO:0000313" key="1">
    <source>
        <dbReference type="EMBL" id="GMA88430.1"/>
    </source>
</evidence>